<reference evidence="2 3" key="1">
    <citation type="journal article" date="2017" name="PLoS Biol.">
        <title>The sea cucumber genome provides insights into morphological evolution and visceral regeneration.</title>
        <authorList>
            <person name="Zhang X."/>
            <person name="Sun L."/>
            <person name="Yuan J."/>
            <person name="Sun Y."/>
            <person name="Gao Y."/>
            <person name="Zhang L."/>
            <person name="Li S."/>
            <person name="Dai H."/>
            <person name="Hamel J.F."/>
            <person name="Liu C."/>
            <person name="Yu Y."/>
            <person name="Liu S."/>
            <person name="Lin W."/>
            <person name="Guo K."/>
            <person name="Jin S."/>
            <person name="Xu P."/>
            <person name="Storey K.B."/>
            <person name="Huan P."/>
            <person name="Zhang T."/>
            <person name="Zhou Y."/>
            <person name="Zhang J."/>
            <person name="Lin C."/>
            <person name="Li X."/>
            <person name="Xing L."/>
            <person name="Huo D."/>
            <person name="Sun M."/>
            <person name="Wang L."/>
            <person name="Mercier A."/>
            <person name="Li F."/>
            <person name="Yang H."/>
            <person name="Xiang J."/>
        </authorList>
    </citation>
    <scope>NUCLEOTIDE SEQUENCE [LARGE SCALE GENOMIC DNA]</scope>
    <source>
        <strain evidence="2">Shaxun</strain>
        <tissue evidence="2">Muscle</tissue>
    </source>
</reference>
<evidence type="ECO:0000313" key="3">
    <source>
        <dbReference type="Proteomes" id="UP000230750"/>
    </source>
</evidence>
<feature type="region of interest" description="Disordered" evidence="1">
    <location>
        <begin position="339"/>
        <end position="371"/>
    </location>
</feature>
<feature type="region of interest" description="Disordered" evidence="1">
    <location>
        <begin position="261"/>
        <end position="292"/>
    </location>
</feature>
<proteinExistence type="predicted"/>
<sequence>MRDTKRHGQTALPNHHILTNETQVKRAQKIHVLTDLLRQNARPPTQTFKKPPKVAIQLLYRELTELWAQAGMSARKWLSNSKKVRGFATPLAVMAARRDSKIVLLSFSGEAKVVPVQVFSVLRSVGLKVPGEVDALQRKPLRGMNCFDVRFTSEAARVRGVHVLEAVSGTEDRSYAARVATGVVEAVPVPASDTVHMMLLSSPQCPTLAPRWRLCSPSCPTSPLTELAETASLPTEAEQDKTAEMVLAEWHAAQDAACTGSPVATPAIGDTSRAPSQPAQETLSGPDSNSPMEDCTTALLVVAKESSDWFDETKQVTDLIDSSGPSTLPAAAAFYVQRNGHGPKVNKTKTNPSLLTTTKNPTENPQTEISH</sequence>
<dbReference type="EMBL" id="MRZV01000305">
    <property type="protein sequence ID" value="PIK53026.1"/>
    <property type="molecule type" value="Genomic_DNA"/>
</dbReference>
<accession>A0A2G8KYC4</accession>
<feature type="compositionally biased region" description="Polar residues" evidence="1">
    <location>
        <begin position="273"/>
        <end position="291"/>
    </location>
</feature>
<feature type="compositionally biased region" description="Polar residues" evidence="1">
    <location>
        <begin position="348"/>
        <end position="371"/>
    </location>
</feature>
<dbReference type="AlphaFoldDB" id="A0A2G8KYC4"/>
<protein>
    <submittedName>
        <fullName evidence="2">Uncharacterized protein</fullName>
    </submittedName>
</protein>
<evidence type="ECO:0000313" key="2">
    <source>
        <dbReference type="EMBL" id="PIK53026.1"/>
    </source>
</evidence>
<organism evidence="2 3">
    <name type="scientific">Stichopus japonicus</name>
    <name type="common">Sea cucumber</name>
    <dbReference type="NCBI Taxonomy" id="307972"/>
    <lineage>
        <taxon>Eukaryota</taxon>
        <taxon>Metazoa</taxon>
        <taxon>Echinodermata</taxon>
        <taxon>Eleutherozoa</taxon>
        <taxon>Echinozoa</taxon>
        <taxon>Holothuroidea</taxon>
        <taxon>Aspidochirotacea</taxon>
        <taxon>Aspidochirotida</taxon>
        <taxon>Stichopodidae</taxon>
        <taxon>Apostichopus</taxon>
    </lineage>
</organism>
<dbReference type="Proteomes" id="UP000230750">
    <property type="component" value="Unassembled WGS sequence"/>
</dbReference>
<evidence type="ECO:0000256" key="1">
    <source>
        <dbReference type="SAM" id="MobiDB-lite"/>
    </source>
</evidence>
<name>A0A2G8KYC4_STIJA</name>
<comment type="caution">
    <text evidence="2">The sequence shown here is derived from an EMBL/GenBank/DDBJ whole genome shotgun (WGS) entry which is preliminary data.</text>
</comment>
<gene>
    <name evidence="2" type="ORF">BSL78_10087</name>
</gene>
<keyword evidence="3" id="KW-1185">Reference proteome</keyword>